<proteinExistence type="predicted"/>
<accession>A0A1E7FL06</accession>
<gene>
    <name evidence="1" type="ORF">FRACYDRAFT_268449</name>
</gene>
<keyword evidence="2" id="KW-1185">Reference proteome</keyword>
<organism evidence="1 2">
    <name type="scientific">Fragilariopsis cylindrus CCMP1102</name>
    <dbReference type="NCBI Taxonomy" id="635003"/>
    <lineage>
        <taxon>Eukaryota</taxon>
        <taxon>Sar</taxon>
        <taxon>Stramenopiles</taxon>
        <taxon>Ochrophyta</taxon>
        <taxon>Bacillariophyta</taxon>
        <taxon>Bacillariophyceae</taxon>
        <taxon>Bacillariophycidae</taxon>
        <taxon>Bacillariales</taxon>
        <taxon>Bacillariaceae</taxon>
        <taxon>Fragilariopsis</taxon>
    </lineage>
</organism>
<dbReference type="Proteomes" id="UP000095751">
    <property type="component" value="Unassembled WGS sequence"/>
</dbReference>
<dbReference type="AlphaFoldDB" id="A0A1E7FL06"/>
<dbReference type="OrthoDB" id="195614at2759"/>
<evidence type="ECO:0000313" key="1">
    <source>
        <dbReference type="EMBL" id="OEU18804.1"/>
    </source>
</evidence>
<evidence type="ECO:0000313" key="2">
    <source>
        <dbReference type="Proteomes" id="UP000095751"/>
    </source>
</evidence>
<reference evidence="1 2" key="1">
    <citation type="submission" date="2016-09" db="EMBL/GenBank/DDBJ databases">
        <title>Extensive genetic diversity and differential bi-allelic expression allows diatom success in the polar Southern Ocean.</title>
        <authorList>
            <consortium name="DOE Joint Genome Institute"/>
            <person name="Mock T."/>
            <person name="Otillar R.P."/>
            <person name="Strauss J."/>
            <person name="Dupont C."/>
            <person name="Frickenhaus S."/>
            <person name="Maumus F."/>
            <person name="Mcmullan M."/>
            <person name="Sanges R."/>
            <person name="Schmutz J."/>
            <person name="Toseland A."/>
            <person name="Valas R."/>
            <person name="Veluchamy A."/>
            <person name="Ward B.J."/>
            <person name="Allen A."/>
            <person name="Barry K."/>
            <person name="Falciatore A."/>
            <person name="Ferrante M."/>
            <person name="Fortunato A.E."/>
            <person name="Gloeckner G."/>
            <person name="Gruber A."/>
            <person name="Hipkin R."/>
            <person name="Janech M."/>
            <person name="Kroth P."/>
            <person name="Leese F."/>
            <person name="Lindquist E."/>
            <person name="Lyon B.R."/>
            <person name="Martin J."/>
            <person name="Mayer C."/>
            <person name="Parker M."/>
            <person name="Quesneville H."/>
            <person name="Raymond J."/>
            <person name="Uhlig C."/>
            <person name="Valentin K.U."/>
            <person name="Worden A.Z."/>
            <person name="Armbrust E.V."/>
            <person name="Bowler C."/>
            <person name="Green B."/>
            <person name="Moulton V."/>
            <person name="Van Oosterhout C."/>
            <person name="Grigoriev I."/>
        </authorList>
    </citation>
    <scope>NUCLEOTIDE SEQUENCE [LARGE SCALE GENOMIC DNA]</scope>
    <source>
        <strain evidence="1 2">CCMP1102</strain>
    </source>
</reference>
<dbReference type="EMBL" id="KV784356">
    <property type="protein sequence ID" value="OEU18804.1"/>
    <property type="molecule type" value="Genomic_DNA"/>
</dbReference>
<protein>
    <submittedName>
        <fullName evidence="1">Uncharacterized protein</fullName>
    </submittedName>
</protein>
<dbReference type="InParanoid" id="A0A1E7FL06"/>
<dbReference type="KEGG" id="fcy:FRACYDRAFT_268449"/>
<name>A0A1E7FL06_9STRA</name>
<sequence>MVAESSQADNDLDPLLTNNGMMKMLVWLMAPVAMESVKHPQLVQSDPREADGFLSRLEKSTLINKEDLWWLEEGPEEKEAMLKWALAEADLLLRRQNTVVTEITERLASGAATVGDCVAAIEGY</sequence>